<evidence type="ECO:0000256" key="1">
    <source>
        <dbReference type="ARBA" id="ARBA00006194"/>
    </source>
</evidence>
<comment type="similarity">
    <text evidence="1">Belongs to the universal ribosomal protein uS11 family.</text>
</comment>
<dbReference type="GeneID" id="38089318"/>
<reference evidence="4" key="2">
    <citation type="submission" date="2018-01" db="EMBL/GenBank/DDBJ databases">
        <authorList>
            <person name="Gaut B.S."/>
            <person name="Morton B.R."/>
            <person name="Clegg M.T."/>
            <person name="Duvall M.R."/>
        </authorList>
    </citation>
    <scope>NUCLEOTIDE SEQUENCE</scope>
    <source>
        <strain evidence="4">J.0232</strain>
    </source>
</reference>
<dbReference type="Gene3D" id="3.30.420.80">
    <property type="entry name" value="Ribosomal protein S11"/>
    <property type="match status" value="1"/>
</dbReference>
<accession>A0A343UXT1</accession>
<keyword evidence="4" id="KW-0496">Mitochondrion</keyword>
<sequence length="115" mass="12960">MKTYNSYILFIHFSTSNILFSITNLKGELIKTLSTGTYKTSGVKKISLTSLKTAISSVTRILRYSSIHVKCRGLSRFKRLLIKSILKSPKLKVLTLCDVTVSPHNGVRKSKVRRV</sequence>
<dbReference type="GO" id="GO:0005840">
    <property type="term" value="C:ribosome"/>
    <property type="evidence" value="ECO:0007669"/>
    <property type="project" value="UniProtKB-KW"/>
</dbReference>
<organism evidence="4">
    <name type="scientific">Montagnia macrospora</name>
    <dbReference type="NCBI Taxonomy" id="2662032"/>
    <lineage>
        <taxon>Eukaryota</taxon>
        <taxon>Rhodophyta</taxon>
        <taxon>Florideophyceae</taxon>
        <taxon>Nemaliophycidae</taxon>
        <taxon>Batrachospermales</taxon>
        <taxon>Batrachospermaceae</taxon>
        <taxon>Montagnia</taxon>
    </lineage>
</organism>
<dbReference type="PIRSF" id="PIRSF002131">
    <property type="entry name" value="Ribosomal_S11"/>
    <property type="match status" value="1"/>
</dbReference>
<dbReference type="InterPro" id="IPR036967">
    <property type="entry name" value="Ribosomal_uS11_sf"/>
</dbReference>
<gene>
    <name evidence="4" type="primary">rps11</name>
</gene>
<dbReference type="HAMAP" id="MF_01310">
    <property type="entry name" value="Ribosomal_uS11"/>
    <property type="match status" value="1"/>
</dbReference>
<name>A0A343UXT1_9FLOR</name>
<reference evidence="4" key="1">
    <citation type="journal article" date="2018" name="Mitochondrial DNA Part B Resour">
        <title>Complete mitochondrial genomes of six species of the freshwater red algal order Batrachospermales (Rhodophyta).</title>
        <authorList>
            <person name="Paiano M.O."/>
            <person name="Del Cortona A."/>
            <person name="Costa J.F."/>
            <person name="Liu S.-L."/>
            <person name="Verbruggen H."/>
            <person name="De Clerck O."/>
            <person name="Necchi O."/>
        </authorList>
    </citation>
    <scope>NUCLEOTIDE SEQUENCE</scope>
    <source>
        <strain evidence="4">J.0232</strain>
    </source>
</reference>
<dbReference type="GO" id="GO:1990904">
    <property type="term" value="C:ribonucleoprotein complex"/>
    <property type="evidence" value="ECO:0007669"/>
    <property type="project" value="UniProtKB-KW"/>
</dbReference>
<keyword evidence="2 4" id="KW-0689">Ribosomal protein</keyword>
<evidence type="ECO:0000256" key="2">
    <source>
        <dbReference type="ARBA" id="ARBA00022980"/>
    </source>
</evidence>
<dbReference type="GO" id="GO:0003735">
    <property type="term" value="F:structural constituent of ribosome"/>
    <property type="evidence" value="ECO:0007669"/>
    <property type="project" value="InterPro"/>
</dbReference>
<dbReference type="InterPro" id="IPR001971">
    <property type="entry name" value="Ribosomal_uS11"/>
</dbReference>
<evidence type="ECO:0000256" key="3">
    <source>
        <dbReference type="ARBA" id="ARBA00023274"/>
    </source>
</evidence>
<protein>
    <submittedName>
        <fullName evidence="4">Ribosomal protein S11</fullName>
    </submittedName>
</protein>
<dbReference type="Pfam" id="PF00411">
    <property type="entry name" value="Ribosomal_S11"/>
    <property type="match status" value="1"/>
</dbReference>
<dbReference type="EMBL" id="MG787094">
    <property type="protein sequence ID" value="AVK39488.1"/>
    <property type="molecule type" value="Genomic_DNA"/>
</dbReference>
<dbReference type="RefSeq" id="YP_009515524.1">
    <property type="nucleotide sequence ID" value="NC_039404.1"/>
</dbReference>
<keyword evidence="3" id="KW-0687">Ribonucleoprotein</keyword>
<dbReference type="SUPFAM" id="SSF53137">
    <property type="entry name" value="Translational machinery components"/>
    <property type="match status" value="1"/>
</dbReference>
<evidence type="ECO:0000313" key="4">
    <source>
        <dbReference type="EMBL" id="AVK39488.1"/>
    </source>
</evidence>
<geneLocation type="mitochondrion" evidence="4"/>
<dbReference type="GO" id="GO:0006412">
    <property type="term" value="P:translation"/>
    <property type="evidence" value="ECO:0007669"/>
    <property type="project" value="InterPro"/>
</dbReference>
<proteinExistence type="inferred from homology"/>
<dbReference type="AlphaFoldDB" id="A0A343UXT1"/>